<dbReference type="AlphaFoldDB" id="A0A078I8Y9"/>
<dbReference type="EMBL" id="LK032629">
    <property type="protein sequence ID" value="CDY45603.1"/>
    <property type="molecule type" value="Genomic_DNA"/>
</dbReference>
<keyword evidence="3" id="KW-1185">Reference proteome</keyword>
<reference evidence="2 3" key="1">
    <citation type="journal article" date="2014" name="Science">
        <title>Plant genetics. Early allopolyploid evolution in the post-Neolithic Brassica napus oilseed genome.</title>
        <authorList>
            <person name="Chalhoub B."/>
            <person name="Denoeud F."/>
            <person name="Liu S."/>
            <person name="Parkin I.A."/>
            <person name="Tang H."/>
            <person name="Wang X."/>
            <person name="Chiquet J."/>
            <person name="Belcram H."/>
            <person name="Tong C."/>
            <person name="Samans B."/>
            <person name="Correa M."/>
            <person name="Da Silva C."/>
            <person name="Just J."/>
            <person name="Falentin C."/>
            <person name="Koh C.S."/>
            <person name="Le Clainche I."/>
            <person name="Bernard M."/>
            <person name="Bento P."/>
            <person name="Noel B."/>
            <person name="Labadie K."/>
            <person name="Alberti A."/>
            <person name="Charles M."/>
            <person name="Arnaud D."/>
            <person name="Guo H."/>
            <person name="Daviaud C."/>
            <person name="Alamery S."/>
            <person name="Jabbari K."/>
            <person name="Zhao M."/>
            <person name="Edger P.P."/>
            <person name="Chelaifa H."/>
            <person name="Tack D."/>
            <person name="Lassalle G."/>
            <person name="Mestiri I."/>
            <person name="Schnel N."/>
            <person name="Le Paslier M.C."/>
            <person name="Fan G."/>
            <person name="Renault V."/>
            <person name="Bayer P.E."/>
            <person name="Golicz A.A."/>
            <person name="Manoli S."/>
            <person name="Lee T.H."/>
            <person name="Thi V.H."/>
            <person name="Chalabi S."/>
            <person name="Hu Q."/>
            <person name="Fan C."/>
            <person name="Tollenaere R."/>
            <person name="Lu Y."/>
            <person name="Battail C."/>
            <person name="Shen J."/>
            <person name="Sidebottom C.H."/>
            <person name="Wang X."/>
            <person name="Canaguier A."/>
            <person name="Chauveau A."/>
            <person name="Berard A."/>
            <person name="Deniot G."/>
            <person name="Guan M."/>
            <person name="Liu Z."/>
            <person name="Sun F."/>
            <person name="Lim Y.P."/>
            <person name="Lyons E."/>
            <person name="Town C.D."/>
            <person name="Bancroft I."/>
            <person name="Wang X."/>
            <person name="Meng J."/>
            <person name="Ma J."/>
            <person name="Pires J.C."/>
            <person name="King G.J."/>
            <person name="Brunel D."/>
            <person name="Delourme R."/>
            <person name="Renard M."/>
            <person name="Aury J.M."/>
            <person name="Adams K.L."/>
            <person name="Batley J."/>
            <person name="Snowdon R.J."/>
            <person name="Tost J."/>
            <person name="Edwards D."/>
            <person name="Zhou Y."/>
            <person name="Hua W."/>
            <person name="Sharpe A.G."/>
            <person name="Paterson A.H."/>
            <person name="Guan C."/>
            <person name="Wincker P."/>
        </authorList>
    </citation>
    <scope>NUCLEOTIDE SEQUENCE [LARGE SCALE GENOMIC DNA]</scope>
    <source>
        <strain evidence="3">cv. Darmor-bzh</strain>
    </source>
</reference>
<organism evidence="2 3">
    <name type="scientific">Brassica napus</name>
    <name type="common">Rape</name>
    <dbReference type="NCBI Taxonomy" id="3708"/>
    <lineage>
        <taxon>Eukaryota</taxon>
        <taxon>Viridiplantae</taxon>
        <taxon>Streptophyta</taxon>
        <taxon>Embryophyta</taxon>
        <taxon>Tracheophyta</taxon>
        <taxon>Spermatophyta</taxon>
        <taxon>Magnoliopsida</taxon>
        <taxon>eudicotyledons</taxon>
        <taxon>Gunneridae</taxon>
        <taxon>Pentapetalae</taxon>
        <taxon>rosids</taxon>
        <taxon>malvids</taxon>
        <taxon>Brassicales</taxon>
        <taxon>Brassicaceae</taxon>
        <taxon>Brassiceae</taxon>
        <taxon>Brassica</taxon>
    </lineage>
</organism>
<evidence type="ECO:0000256" key="1">
    <source>
        <dbReference type="SAM" id="MobiDB-lite"/>
    </source>
</evidence>
<feature type="region of interest" description="Disordered" evidence="1">
    <location>
        <begin position="1"/>
        <end position="29"/>
    </location>
</feature>
<evidence type="ECO:0000313" key="3">
    <source>
        <dbReference type="Proteomes" id="UP000028999"/>
    </source>
</evidence>
<feature type="compositionally biased region" description="Basic and acidic residues" evidence="1">
    <location>
        <begin position="1"/>
        <end position="10"/>
    </location>
</feature>
<dbReference type="Gramene" id="CDY45603">
    <property type="protein sequence ID" value="CDY45603"/>
    <property type="gene ID" value="GSBRNA2T00082335001"/>
</dbReference>
<name>A0A078I8Y9_BRANA</name>
<gene>
    <name evidence="2" type="primary">BnaA04g14700D</name>
    <name evidence="2" type="ORF">GSBRNA2T00082335001</name>
</gene>
<dbReference type="PaxDb" id="3708-A0A078I8Y9"/>
<accession>A0A078I8Y9</accession>
<proteinExistence type="predicted"/>
<dbReference type="Proteomes" id="UP000028999">
    <property type="component" value="Unassembled WGS sequence"/>
</dbReference>
<sequence>MMSKKKETLGRQKIPMRNRRETLQRAAAC</sequence>
<protein>
    <submittedName>
        <fullName evidence="2">BnaA04g14700D protein</fullName>
    </submittedName>
</protein>
<evidence type="ECO:0000313" key="2">
    <source>
        <dbReference type="EMBL" id="CDY45603.1"/>
    </source>
</evidence>